<dbReference type="RefSeq" id="WP_068225182.1">
    <property type="nucleotide sequence ID" value="NZ_LRPC01000033.1"/>
</dbReference>
<reference evidence="2 3" key="1">
    <citation type="submission" date="2016-01" db="EMBL/GenBank/DDBJ databases">
        <title>Genome sequencing of Roseivirga spongicola UST030701-084.</title>
        <authorList>
            <person name="Selvaratnam C."/>
            <person name="Thevarajoo S."/>
            <person name="Goh K.M."/>
            <person name="Ee R."/>
            <person name="Chan K.-G."/>
            <person name="Chong C.S."/>
        </authorList>
    </citation>
    <scope>NUCLEOTIDE SEQUENCE [LARGE SCALE GENOMIC DNA]</scope>
    <source>
        <strain evidence="2 3">UST030701-084</strain>
    </source>
</reference>
<sequence>MNLGQNYLALAVKDISASLAFYQKLGFEPVPDCGGIDQKWLMLKNGETQIGLFQDMFPENVITFNPPNVRSIQKSLKVEGVQIDNECDETNTGLAYIMLKDPDGNQILMDQH</sequence>
<evidence type="ECO:0000313" key="2">
    <source>
        <dbReference type="EMBL" id="KYG71195.1"/>
    </source>
</evidence>
<dbReference type="STRING" id="333140.AWW68_18470"/>
<evidence type="ECO:0000259" key="1">
    <source>
        <dbReference type="PROSITE" id="PS51819"/>
    </source>
</evidence>
<accession>A0A150WXG6</accession>
<dbReference type="AlphaFoldDB" id="A0A150WXG6"/>
<gene>
    <name evidence="2" type="ORF">AWW68_18470</name>
</gene>
<keyword evidence="3" id="KW-1185">Reference proteome</keyword>
<organism evidence="2 3">
    <name type="scientific">Roseivirga spongicola</name>
    <dbReference type="NCBI Taxonomy" id="333140"/>
    <lineage>
        <taxon>Bacteria</taxon>
        <taxon>Pseudomonadati</taxon>
        <taxon>Bacteroidota</taxon>
        <taxon>Cytophagia</taxon>
        <taxon>Cytophagales</taxon>
        <taxon>Roseivirgaceae</taxon>
        <taxon>Roseivirga</taxon>
    </lineage>
</organism>
<dbReference type="InterPro" id="IPR037523">
    <property type="entry name" value="VOC_core"/>
</dbReference>
<dbReference type="CDD" id="cd06587">
    <property type="entry name" value="VOC"/>
    <property type="match status" value="1"/>
</dbReference>
<comment type="caution">
    <text evidence="2">The sequence shown here is derived from an EMBL/GenBank/DDBJ whole genome shotgun (WGS) entry which is preliminary data.</text>
</comment>
<dbReference type="InterPro" id="IPR029068">
    <property type="entry name" value="Glyas_Bleomycin-R_OHBP_Dase"/>
</dbReference>
<dbReference type="EMBL" id="LRPC01000033">
    <property type="protein sequence ID" value="KYG71195.1"/>
    <property type="molecule type" value="Genomic_DNA"/>
</dbReference>
<dbReference type="OrthoDB" id="2719609at2"/>
<evidence type="ECO:0000313" key="3">
    <source>
        <dbReference type="Proteomes" id="UP000075606"/>
    </source>
</evidence>
<dbReference type="Pfam" id="PF00903">
    <property type="entry name" value="Glyoxalase"/>
    <property type="match status" value="1"/>
</dbReference>
<dbReference type="Gene3D" id="3.10.180.10">
    <property type="entry name" value="2,3-Dihydroxybiphenyl 1,2-Dioxygenase, domain 1"/>
    <property type="match status" value="1"/>
</dbReference>
<dbReference type="PANTHER" id="PTHR36503">
    <property type="entry name" value="BLR2520 PROTEIN"/>
    <property type="match status" value="1"/>
</dbReference>
<dbReference type="Proteomes" id="UP000075606">
    <property type="component" value="Unassembled WGS sequence"/>
</dbReference>
<dbReference type="InterPro" id="IPR004360">
    <property type="entry name" value="Glyas_Fos-R_dOase_dom"/>
</dbReference>
<dbReference type="PANTHER" id="PTHR36503:SF1">
    <property type="entry name" value="BLR2520 PROTEIN"/>
    <property type="match status" value="1"/>
</dbReference>
<protein>
    <submittedName>
        <fullName evidence="2">Glyoxalase</fullName>
    </submittedName>
</protein>
<name>A0A150WXG6_9BACT</name>
<feature type="domain" description="VOC" evidence="1">
    <location>
        <begin position="4"/>
        <end position="112"/>
    </location>
</feature>
<proteinExistence type="predicted"/>
<dbReference type="PROSITE" id="PS51819">
    <property type="entry name" value="VOC"/>
    <property type="match status" value="1"/>
</dbReference>
<dbReference type="SUPFAM" id="SSF54593">
    <property type="entry name" value="Glyoxalase/Bleomycin resistance protein/Dihydroxybiphenyl dioxygenase"/>
    <property type="match status" value="1"/>
</dbReference>